<keyword evidence="2" id="KW-0732">Signal</keyword>
<feature type="chain" id="PRO_5039500000" description="Secreted protein" evidence="2">
    <location>
        <begin position="32"/>
        <end position="438"/>
    </location>
</feature>
<organism evidence="3 4">
    <name type="scientific">Promicromonospora sukumoe</name>
    <dbReference type="NCBI Taxonomy" id="88382"/>
    <lineage>
        <taxon>Bacteria</taxon>
        <taxon>Bacillati</taxon>
        <taxon>Actinomycetota</taxon>
        <taxon>Actinomycetes</taxon>
        <taxon>Micrococcales</taxon>
        <taxon>Promicromonosporaceae</taxon>
        <taxon>Promicromonospora</taxon>
    </lineage>
</organism>
<gene>
    <name evidence="3" type="ORF">FHX71_001052</name>
</gene>
<sequence length="438" mass="46647">MRRRRRSTVAAVAAASLGLVALLATASQATATQIPAADHAPAEHAAAQAPAAPDTSDTADRSLAAAATPLTASNFRYTLSQTSSALVGALDSALPNVTMGAVADDANRTPSCDSAPSVTHRTAYYCWNDGDQDTDAWYPQGITTSSDALAAGTYDGRRINLVSWYDSAKDGIDKGVRISVSDLSASASAPPYRHILLVEPSGTTSAPSFEPVKIHAGGIMWYGNLLYVADTTGGFRVFDLDHLWQVSTGEASKIGRQADGSYQAFDYKYVLPQTAMFTDSTAGGYAQLQHSSVSLDRSSSPDSVVVSEYRSSDDIEKGAQVRTIRVPIDYTNRFLKPASDGIIKATEAYRTDLESVQGSTAIDGEFFFSQSDGDNFADPNSDGDLHTFVAPSGSIVRHGNALTVGAEDLSYDPTRDYLWTLGEYPGYRWVYAADASSF</sequence>
<dbReference type="EMBL" id="JACGWV010000001">
    <property type="protein sequence ID" value="MBA8807110.1"/>
    <property type="molecule type" value="Genomic_DNA"/>
</dbReference>
<evidence type="ECO:0000256" key="1">
    <source>
        <dbReference type="SAM" id="MobiDB-lite"/>
    </source>
</evidence>
<feature type="region of interest" description="Disordered" evidence="1">
    <location>
        <begin position="34"/>
        <end position="61"/>
    </location>
</feature>
<evidence type="ECO:0008006" key="5">
    <source>
        <dbReference type="Google" id="ProtNLM"/>
    </source>
</evidence>
<evidence type="ECO:0000313" key="4">
    <source>
        <dbReference type="Proteomes" id="UP000540568"/>
    </source>
</evidence>
<comment type="caution">
    <text evidence="3">The sequence shown here is derived from an EMBL/GenBank/DDBJ whole genome shotgun (WGS) entry which is preliminary data.</text>
</comment>
<keyword evidence="4" id="KW-1185">Reference proteome</keyword>
<feature type="signal peptide" evidence="2">
    <location>
        <begin position="1"/>
        <end position="31"/>
    </location>
</feature>
<proteinExistence type="predicted"/>
<dbReference type="RefSeq" id="WP_312876931.1">
    <property type="nucleotide sequence ID" value="NZ_BAAATF010000002.1"/>
</dbReference>
<dbReference type="AlphaFoldDB" id="A0A7W3J6G2"/>
<reference evidence="3 4" key="1">
    <citation type="submission" date="2020-07" db="EMBL/GenBank/DDBJ databases">
        <title>Sequencing the genomes of 1000 actinobacteria strains.</title>
        <authorList>
            <person name="Klenk H.-P."/>
        </authorList>
    </citation>
    <scope>NUCLEOTIDE SEQUENCE [LARGE SCALE GENOMIC DNA]</scope>
    <source>
        <strain evidence="3 4">DSM 44121</strain>
    </source>
</reference>
<dbReference type="PROSITE" id="PS51318">
    <property type="entry name" value="TAT"/>
    <property type="match status" value="1"/>
</dbReference>
<name>A0A7W3J6G2_9MICO</name>
<dbReference type="InterPro" id="IPR006311">
    <property type="entry name" value="TAT_signal"/>
</dbReference>
<accession>A0A7W3J6G2</accession>
<evidence type="ECO:0000256" key="2">
    <source>
        <dbReference type="SAM" id="SignalP"/>
    </source>
</evidence>
<evidence type="ECO:0000313" key="3">
    <source>
        <dbReference type="EMBL" id="MBA8807110.1"/>
    </source>
</evidence>
<dbReference type="Proteomes" id="UP000540568">
    <property type="component" value="Unassembled WGS sequence"/>
</dbReference>
<protein>
    <recommendedName>
        <fullName evidence="5">Secreted protein</fullName>
    </recommendedName>
</protein>